<organism evidence="1 2">
    <name type="scientific">Algoriphagus winogradskyi</name>
    <dbReference type="NCBI Taxonomy" id="237017"/>
    <lineage>
        <taxon>Bacteria</taxon>
        <taxon>Pseudomonadati</taxon>
        <taxon>Bacteroidota</taxon>
        <taxon>Cytophagia</taxon>
        <taxon>Cytophagales</taxon>
        <taxon>Cyclobacteriaceae</taxon>
        <taxon>Algoriphagus</taxon>
    </lineage>
</organism>
<protein>
    <recommendedName>
        <fullName evidence="3">DUF4221 domain-containing protein</fullName>
    </recommendedName>
</protein>
<dbReference type="EMBL" id="FXUA01000002">
    <property type="protein sequence ID" value="SMP14316.1"/>
    <property type="molecule type" value="Genomic_DNA"/>
</dbReference>
<name>A0ABY1NNM3_9BACT</name>
<proteinExistence type="predicted"/>
<comment type="caution">
    <text evidence="1">The sequence shown here is derived from an EMBL/GenBank/DDBJ whole genome shotgun (WGS) entry which is preliminary data.</text>
</comment>
<reference evidence="1 2" key="1">
    <citation type="submission" date="2017-05" db="EMBL/GenBank/DDBJ databases">
        <authorList>
            <person name="Varghese N."/>
            <person name="Submissions S."/>
        </authorList>
    </citation>
    <scope>NUCLEOTIDE SEQUENCE [LARGE SCALE GENOMIC DNA]</scope>
    <source>
        <strain evidence="1 2">DSM 15360</strain>
    </source>
</reference>
<dbReference type="Pfam" id="PF13970">
    <property type="entry name" value="DUF4221"/>
    <property type="match status" value="1"/>
</dbReference>
<evidence type="ECO:0000313" key="2">
    <source>
        <dbReference type="Proteomes" id="UP001157915"/>
    </source>
</evidence>
<keyword evidence="2" id="KW-1185">Reference proteome</keyword>
<dbReference type="InterPro" id="IPR025316">
    <property type="entry name" value="DUF4221"/>
</dbReference>
<evidence type="ECO:0008006" key="3">
    <source>
        <dbReference type="Google" id="ProtNLM"/>
    </source>
</evidence>
<gene>
    <name evidence="1" type="ORF">SAMN06265367_102339</name>
</gene>
<dbReference type="Proteomes" id="UP001157915">
    <property type="component" value="Unassembled WGS sequence"/>
</dbReference>
<evidence type="ECO:0000313" key="1">
    <source>
        <dbReference type="EMBL" id="SMP14316.1"/>
    </source>
</evidence>
<sequence>MSLVLSESNLPMNKLRLLAPIILAVLASCGTKDGAENTQVESISFSYQIDTVYIDAKDEFLFLNMGLYISDYDPKTDLLYNLNPQTSRMEVIDMKKGELLEIIQYDQDGPNSVKEMFTSGTKITDSGEKWFTDYRSIIHLNAAGEKVGQFRLSNASFSGDTLPDKMEIDGMGKINRSGKYFVSHYGDYLLDGEGLQGLAILDLEQLSKRLIKLDVFQSLEKYELSSPDGERAGARAGERSFITLTETEILHSNSAHNRLLSLNLESGEYREIKLASEFLPDEKPGLYPKKANSLEQFDEFHTLKKQEVTFGPWSHDDERGYFWRISRERNGGSAADPIFSFFITVLDSGLNQIAETELDEGDALPFEGLPSLSFFRKGDLYMFLNLEDELAFVRLKPNFKDE</sequence>
<accession>A0ABY1NNM3</accession>